<protein>
    <submittedName>
        <fullName evidence="1">Uncharacterized protein</fullName>
    </submittedName>
</protein>
<proteinExistence type="predicted"/>
<evidence type="ECO:0000313" key="2">
    <source>
        <dbReference type="Proteomes" id="UP001501169"/>
    </source>
</evidence>
<dbReference type="Proteomes" id="UP001501169">
    <property type="component" value="Unassembled WGS sequence"/>
</dbReference>
<organism evidence="1 2">
    <name type="scientific">Rheinheimera aquimaris</name>
    <dbReference type="NCBI Taxonomy" id="412437"/>
    <lineage>
        <taxon>Bacteria</taxon>
        <taxon>Pseudomonadati</taxon>
        <taxon>Pseudomonadota</taxon>
        <taxon>Gammaproteobacteria</taxon>
        <taxon>Chromatiales</taxon>
        <taxon>Chromatiaceae</taxon>
        <taxon>Rheinheimera</taxon>
    </lineage>
</organism>
<dbReference type="EMBL" id="BAAAEO010000002">
    <property type="protein sequence ID" value="GAA0544818.1"/>
    <property type="molecule type" value="Genomic_DNA"/>
</dbReference>
<gene>
    <name evidence="1" type="ORF">GCM10009098_10440</name>
</gene>
<evidence type="ECO:0000313" key="1">
    <source>
        <dbReference type="EMBL" id="GAA0544818.1"/>
    </source>
</evidence>
<sequence>MKSLNAYEIKAVSGASGEISVSGSASNDGWKVEVKVTWKF</sequence>
<dbReference type="RefSeq" id="WP_264190095.1">
    <property type="nucleotide sequence ID" value="NZ_BAAAEO010000002.1"/>
</dbReference>
<name>A0ABN1DIZ2_9GAMM</name>
<keyword evidence="2" id="KW-1185">Reference proteome</keyword>
<accession>A0ABN1DIZ2</accession>
<reference evidence="1 2" key="1">
    <citation type="journal article" date="2019" name="Int. J. Syst. Evol. Microbiol.">
        <title>The Global Catalogue of Microorganisms (GCM) 10K type strain sequencing project: providing services to taxonomists for standard genome sequencing and annotation.</title>
        <authorList>
            <consortium name="The Broad Institute Genomics Platform"/>
            <consortium name="The Broad Institute Genome Sequencing Center for Infectious Disease"/>
            <person name="Wu L."/>
            <person name="Ma J."/>
        </authorList>
    </citation>
    <scope>NUCLEOTIDE SEQUENCE [LARGE SCALE GENOMIC DNA]</scope>
    <source>
        <strain evidence="1 2">JCM 14331</strain>
    </source>
</reference>
<comment type="caution">
    <text evidence="1">The sequence shown here is derived from an EMBL/GenBank/DDBJ whole genome shotgun (WGS) entry which is preliminary data.</text>
</comment>